<name>A0A445DV58_ARAHY</name>
<dbReference type="Proteomes" id="UP000289738">
    <property type="component" value="Chromosome A03"/>
</dbReference>
<feature type="domain" description="DUF4283" evidence="1">
    <location>
        <begin position="31"/>
        <end position="96"/>
    </location>
</feature>
<evidence type="ECO:0000313" key="3">
    <source>
        <dbReference type="Proteomes" id="UP000289738"/>
    </source>
</evidence>
<proteinExistence type="predicted"/>
<sequence>MDLVIADQALFIPKLTIDVSLEEYKNWCKPWKISLIVKPLDKIFNLQALDRWVKRKCIKKETIRIMDLARKFFLFRFTDQGDYVLAFFERPWIIVNN</sequence>
<dbReference type="AlphaFoldDB" id="A0A445DV58"/>
<comment type="caution">
    <text evidence="2">The sequence shown here is derived from an EMBL/GenBank/DDBJ whole genome shotgun (WGS) entry which is preliminary data.</text>
</comment>
<reference evidence="2 3" key="1">
    <citation type="submission" date="2019-01" db="EMBL/GenBank/DDBJ databases">
        <title>Sequencing of cultivated peanut Arachis hypogaea provides insights into genome evolution and oil improvement.</title>
        <authorList>
            <person name="Chen X."/>
        </authorList>
    </citation>
    <scope>NUCLEOTIDE SEQUENCE [LARGE SCALE GENOMIC DNA]</scope>
    <source>
        <strain evidence="3">cv. Fuhuasheng</strain>
        <tissue evidence="2">Leaves</tissue>
    </source>
</reference>
<organism evidence="2 3">
    <name type="scientific">Arachis hypogaea</name>
    <name type="common">Peanut</name>
    <dbReference type="NCBI Taxonomy" id="3818"/>
    <lineage>
        <taxon>Eukaryota</taxon>
        <taxon>Viridiplantae</taxon>
        <taxon>Streptophyta</taxon>
        <taxon>Embryophyta</taxon>
        <taxon>Tracheophyta</taxon>
        <taxon>Spermatophyta</taxon>
        <taxon>Magnoliopsida</taxon>
        <taxon>eudicotyledons</taxon>
        <taxon>Gunneridae</taxon>
        <taxon>Pentapetalae</taxon>
        <taxon>rosids</taxon>
        <taxon>fabids</taxon>
        <taxon>Fabales</taxon>
        <taxon>Fabaceae</taxon>
        <taxon>Papilionoideae</taxon>
        <taxon>50 kb inversion clade</taxon>
        <taxon>dalbergioids sensu lato</taxon>
        <taxon>Dalbergieae</taxon>
        <taxon>Pterocarpus clade</taxon>
        <taxon>Arachis</taxon>
    </lineage>
</organism>
<accession>A0A445DV58</accession>
<protein>
    <recommendedName>
        <fullName evidence="1">DUF4283 domain-containing protein</fullName>
    </recommendedName>
</protein>
<keyword evidence="3" id="KW-1185">Reference proteome</keyword>
<dbReference type="Pfam" id="PF14111">
    <property type="entry name" value="DUF4283"/>
    <property type="match status" value="1"/>
</dbReference>
<evidence type="ECO:0000313" key="2">
    <source>
        <dbReference type="EMBL" id="RYR67059.1"/>
    </source>
</evidence>
<gene>
    <name evidence="2" type="ORF">Ahy_A03g013297</name>
</gene>
<evidence type="ECO:0000259" key="1">
    <source>
        <dbReference type="Pfam" id="PF14111"/>
    </source>
</evidence>
<dbReference type="EMBL" id="SDMP01000003">
    <property type="protein sequence ID" value="RYR67059.1"/>
    <property type="molecule type" value="Genomic_DNA"/>
</dbReference>
<dbReference type="InterPro" id="IPR025558">
    <property type="entry name" value="DUF4283"/>
</dbReference>